<reference evidence="1" key="1">
    <citation type="journal article" date="2022" name="Int. J. Mol. Sci.">
        <title>Draft Genome of Tanacetum Coccineum: Genomic Comparison of Closely Related Tanacetum-Family Plants.</title>
        <authorList>
            <person name="Yamashiro T."/>
            <person name="Shiraishi A."/>
            <person name="Nakayama K."/>
            <person name="Satake H."/>
        </authorList>
    </citation>
    <scope>NUCLEOTIDE SEQUENCE</scope>
</reference>
<reference evidence="1" key="2">
    <citation type="submission" date="2022-01" db="EMBL/GenBank/DDBJ databases">
        <authorList>
            <person name="Yamashiro T."/>
            <person name="Shiraishi A."/>
            <person name="Satake H."/>
            <person name="Nakayama K."/>
        </authorList>
    </citation>
    <scope>NUCLEOTIDE SEQUENCE</scope>
</reference>
<proteinExistence type="predicted"/>
<dbReference type="Gene3D" id="3.30.420.10">
    <property type="entry name" value="Ribonuclease H-like superfamily/Ribonuclease H"/>
    <property type="match status" value="1"/>
</dbReference>
<organism evidence="1 2">
    <name type="scientific">Tanacetum coccineum</name>
    <dbReference type="NCBI Taxonomy" id="301880"/>
    <lineage>
        <taxon>Eukaryota</taxon>
        <taxon>Viridiplantae</taxon>
        <taxon>Streptophyta</taxon>
        <taxon>Embryophyta</taxon>
        <taxon>Tracheophyta</taxon>
        <taxon>Spermatophyta</taxon>
        <taxon>Magnoliopsida</taxon>
        <taxon>eudicotyledons</taxon>
        <taxon>Gunneridae</taxon>
        <taxon>Pentapetalae</taxon>
        <taxon>asterids</taxon>
        <taxon>campanulids</taxon>
        <taxon>Asterales</taxon>
        <taxon>Asteraceae</taxon>
        <taxon>Asteroideae</taxon>
        <taxon>Anthemideae</taxon>
        <taxon>Anthemidinae</taxon>
        <taxon>Tanacetum</taxon>
    </lineage>
</organism>
<protein>
    <submittedName>
        <fullName evidence="1">Reverse transcriptase domain-containing protein</fullName>
    </submittedName>
</protein>
<keyword evidence="1" id="KW-0548">Nucleotidyltransferase</keyword>
<keyword evidence="1" id="KW-0808">Transferase</keyword>
<dbReference type="EMBL" id="BQNB010008683">
    <property type="protein sequence ID" value="GJS52836.1"/>
    <property type="molecule type" value="Genomic_DNA"/>
</dbReference>
<gene>
    <name evidence="1" type="ORF">Tco_0626198</name>
</gene>
<dbReference type="InterPro" id="IPR036397">
    <property type="entry name" value="RNaseH_sf"/>
</dbReference>
<keyword evidence="2" id="KW-1185">Reference proteome</keyword>
<sequence>MTPESVQAMIYQALLRNSTNGDGSHSSHGDNRRNVQTARPCFYADFMKCQPLNFKGNEDVVGLTQWIEKMESVFNISVCAIENQITTMVTNNNLQKANGRQGLTISRTGNTNVTNTQKGNGANPKGNNCFECRAPRHFKKDCHKLKNKDGGNGSAQGWVYAVGNAEKKGNARGPDSNARASKQIVRKFWNLLKKGEVVMPQFSKCEILDPEVDKAEVVQCADSGAFTKRMRRLCGPIVYASQRGLGDVLMAEWRVKINTLENHFKALGTELSMSTAYHPEIDRQSEKTIQTLENILRSTFMRTLWPEMAIHLCDGREVEKAQLMVQKNDSRNSGRKPMEFEVGDRVMLKPNLEGIAYSRLGKLPQELSRVHHTFHVSNLKKCYADEPLVMSLEGIHVDDKLQFVEEPVENLRTGENKRLKRKPDTIG</sequence>
<keyword evidence="1" id="KW-0695">RNA-directed DNA polymerase</keyword>
<accession>A0ABQ4WIW3</accession>
<dbReference type="PANTHER" id="PTHR46148">
    <property type="entry name" value="CHROMO DOMAIN-CONTAINING PROTEIN"/>
    <property type="match status" value="1"/>
</dbReference>
<evidence type="ECO:0000313" key="1">
    <source>
        <dbReference type="EMBL" id="GJS52836.1"/>
    </source>
</evidence>
<dbReference type="GO" id="GO:0003964">
    <property type="term" value="F:RNA-directed DNA polymerase activity"/>
    <property type="evidence" value="ECO:0007669"/>
    <property type="project" value="UniProtKB-KW"/>
</dbReference>
<comment type="caution">
    <text evidence="1">The sequence shown here is derived from an EMBL/GenBank/DDBJ whole genome shotgun (WGS) entry which is preliminary data.</text>
</comment>
<evidence type="ECO:0000313" key="2">
    <source>
        <dbReference type="Proteomes" id="UP001151760"/>
    </source>
</evidence>
<name>A0ABQ4WIW3_9ASTR</name>
<dbReference type="PANTHER" id="PTHR46148:SF59">
    <property type="entry name" value="NUCLEOTIDYLTRANSFERASE, RIBONUCLEASE H"/>
    <property type="match status" value="1"/>
</dbReference>
<dbReference type="Proteomes" id="UP001151760">
    <property type="component" value="Unassembled WGS sequence"/>
</dbReference>